<sequence length="98" mass="11299">NFHSISLIIMMESPRDIKLTSSCLFRGSEYLVTMEVKDGDQLNIEVEDRISSDQWKASFDATYIQDLTHKTGNFKQFHIFTSMLESALNKVCIYIISL</sequence>
<proteinExistence type="predicted"/>
<organism evidence="1 2">
    <name type="scientific">Lottia gigantea</name>
    <name type="common">Giant owl limpet</name>
    <dbReference type="NCBI Taxonomy" id="225164"/>
    <lineage>
        <taxon>Eukaryota</taxon>
        <taxon>Metazoa</taxon>
        <taxon>Spiralia</taxon>
        <taxon>Lophotrochozoa</taxon>
        <taxon>Mollusca</taxon>
        <taxon>Gastropoda</taxon>
        <taxon>Patellogastropoda</taxon>
        <taxon>Lottioidea</taxon>
        <taxon>Lottiidae</taxon>
        <taxon>Lottia</taxon>
    </lineage>
</organism>
<dbReference type="RefSeq" id="XP_009049183.1">
    <property type="nucleotide sequence ID" value="XM_009050935.1"/>
</dbReference>
<evidence type="ECO:0000313" key="2">
    <source>
        <dbReference type="Proteomes" id="UP000030746"/>
    </source>
</evidence>
<dbReference type="EMBL" id="KB200846">
    <property type="protein sequence ID" value="ESP00147.1"/>
    <property type="molecule type" value="Genomic_DNA"/>
</dbReference>
<dbReference type="OrthoDB" id="568137at2759"/>
<dbReference type="HOGENOM" id="CLU_2339496_0_0_1"/>
<feature type="non-terminal residue" evidence="1">
    <location>
        <position position="1"/>
    </location>
</feature>
<protein>
    <submittedName>
        <fullName evidence="1">Uncharacterized protein</fullName>
    </submittedName>
</protein>
<accession>V4B1F3</accession>
<dbReference type="Proteomes" id="UP000030746">
    <property type="component" value="Unassembled WGS sequence"/>
</dbReference>
<name>V4B1F3_LOTGI</name>
<dbReference type="KEGG" id="lgi:LOTGIDRAFT_141369"/>
<reference evidence="1 2" key="1">
    <citation type="journal article" date="2013" name="Nature">
        <title>Insights into bilaterian evolution from three spiralian genomes.</title>
        <authorList>
            <person name="Simakov O."/>
            <person name="Marletaz F."/>
            <person name="Cho S.J."/>
            <person name="Edsinger-Gonzales E."/>
            <person name="Havlak P."/>
            <person name="Hellsten U."/>
            <person name="Kuo D.H."/>
            <person name="Larsson T."/>
            <person name="Lv J."/>
            <person name="Arendt D."/>
            <person name="Savage R."/>
            <person name="Osoegawa K."/>
            <person name="de Jong P."/>
            <person name="Grimwood J."/>
            <person name="Chapman J.A."/>
            <person name="Shapiro H."/>
            <person name="Aerts A."/>
            <person name="Otillar R.P."/>
            <person name="Terry A.Y."/>
            <person name="Boore J.L."/>
            <person name="Grigoriev I.V."/>
            <person name="Lindberg D.R."/>
            <person name="Seaver E.C."/>
            <person name="Weisblat D.A."/>
            <person name="Putnam N.H."/>
            <person name="Rokhsar D.S."/>
        </authorList>
    </citation>
    <scope>NUCLEOTIDE SEQUENCE [LARGE SCALE GENOMIC DNA]</scope>
</reference>
<keyword evidence="2" id="KW-1185">Reference proteome</keyword>
<dbReference type="CTD" id="20234426"/>
<gene>
    <name evidence="1" type="ORF">LOTGIDRAFT_141369</name>
</gene>
<dbReference type="AlphaFoldDB" id="V4B1F3"/>
<dbReference type="GeneID" id="20234426"/>
<evidence type="ECO:0000313" key="1">
    <source>
        <dbReference type="EMBL" id="ESP00147.1"/>
    </source>
</evidence>